<evidence type="ECO:0000256" key="1">
    <source>
        <dbReference type="ARBA" id="ARBA00022801"/>
    </source>
</evidence>
<dbReference type="Pfam" id="PF04371">
    <property type="entry name" value="PAD_porph"/>
    <property type="match status" value="1"/>
</dbReference>
<dbReference type="Proteomes" id="UP000256763">
    <property type="component" value="Unassembled WGS sequence"/>
</dbReference>
<reference evidence="3" key="1">
    <citation type="submission" date="2017-05" db="EMBL/GenBank/DDBJ databases">
        <authorList>
            <person name="Sharma S."/>
            <person name="Sidhu C."/>
            <person name="Pinnaka A.K."/>
        </authorList>
    </citation>
    <scope>NUCLEOTIDE SEQUENCE [LARGE SCALE GENOMIC DNA]</scope>
    <source>
        <strain evidence="3">AK93</strain>
    </source>
</reference>
<proteinExistence type="predicted"/>
<keyword evidence="3" id="KW-1185">Reference proteome</keyword>
<dbReference type="Gene3D" id="3.75.10.10">
    <property type="entry name" value="L-arginine/glycine Amidinotransferase, Chain A"/>
    <property type="match status" value="1"/>
</dbReference>
<accession>A0A3E0WPD7</accession>
<keyword evidence="1" id="KW-0378">Hydrolase</keyword>
<gene>
    <name evidence="2" type="ORF">CAL65_16700</name>
</gene>
<dbReference type="EMBL" id="NFZW01000019">
    <property type="protein sequence ID" value="RFA33815.1"/>
    <property type="molecule type" value="Genomic_DNA"/>
</dbReference>
<comment type="caution">
    <text evidence="2">The sequence shown here is derived from an EMBL/GenBank/DDBJ whole genome shotgun (WGS) entry which is preliminary data.</text>
</comment>
<dbReference type="InterPro" id="IPR007466">
    <property type="entry name" value="Peptidyl-Arg-deiminase_porph"/>
</dbReference>
<dbReference type="GO" id="GO:0004668">
    <property type="term" value="F:protein-arginine deiminase activity"/>
    <property type="evidence" value="ECO:0007669"/>
    <property type="project" value="InterPro"/>
</dbReference>
<evidence type="ECO:0000313" key="2">
    <source>
        <dbReference type="EMBL" id="RFA33815.1"/>
    </source>
</evidence>
<dbReference type="SUPFAM" id="SSF55909">
    <property type="entry name" value="Pentein"/>
    <property type="match status" value="1"/>
</dbReference>
<name>A0A3E0WPD7_9GAMM</name>
<dbReference type="PANTHER" id="PTHR31377:SF0">
    <property type="entry name" value="AGMATINE DEIMINASE-RELATED"/>
    <property type="match status" value="1"/>
</dbReference>
<dbReference type="PANTHER" id="PTHR31377">
    <property type="entry name" value="AGMATINE DEIMINASE-RELATED"/>
    <property type="match status" value="1"/>
</dbReference>
<dbReference type="RefSeq" id="WP_116304161.1">
    <property type="nucleotide sequence ID" value="NZ_NFZV01000042.1"/>
</dbReference>
<evidence type="ECO:0000313" key="3">
    <source>
        <dbReference type="Proteomes" id="UP000256763"/>
    </source>
</evidence>
<dbReference type="OrthoDB" id="9808013at2"/>
<protein>
    <submittedName>
        <fullName evidence="2">Agmatine deiminase</fullName>
    </submittedName>
</protein>
<dbReference type="GO" id="GO:0009446">
    <property type="term" value="P:putrescine biosynthetic process"/>
    <property type="evidence" value="ECO:0007669"/>
    <property type="project" value="InterPro"/>
</dbReference>
<sequence length="363" mass="40391">MKHPLRPRTRVRLPAEWERQAGVMLTWPHADSDWGDKLAAAHAEFLDLACHIAHYEPLLIVCHDASVRDQVAADLGARQVDNDRIAFVLCPSDDVWARDHGPITVYQEGAIPLLLDFTFNGWGGKYAHDLDDLVTRRLYATDTFGTTDCRRIEWILEGGSIDSDGQGSILSTTQCLLTDTRNAGMSLEQVEMQLQQRLGASRILWLHEGDLEGDDTDSHVDMLARFANPETIVYQQCDDPADPHFPKLQAMAKELAAFRTLQDRPYRLLPLPWPAAQYAEDGHRLPLSYANFLIVNGAVIVPQYMDQADEEALSVIRRAFPDRQVVGTPARTLIGQHGSVHCVTMQIPSAVQLPGLGKTVSAA</sequence>
<dbReference type="GO" id="GO:0047632">
    <property type="term" value="F:agmatine deiminase activity"/>
    <property type="evidence" value="ECO:0007669"/>
    <property type="project" value="TreeGrafter"/>
</dbReference>
<dbReference type="AlphaFoldDB" id="A0A3E0WPD7"/>
<organism evidence="2 3">
    <name type="scientific">Alkalilimnicola ehrlichii</name>
    <dbReference type="NCBI Taxonomy" id="351052"/>
    <lineage>
        <taxon>Bacteria</taxon>
        <taxon>Pseudomonadati</taxon>
        <taxon>Pseudomonadota</taxon>
        <taxon>Gammaproteobacteria</taxon>
        <taxon>Chromatiales</taxon>
        <taxon>Ectothiorhodospiraceae</taxon>
        <taxon>Alkalilimnicola</taxon>
    </lineage>
</organism>